<feature type="binding site" evidence="19">
    <location>
        <position position="841"/>
    </location>
    <ligand>
        <name>Mn(2+)</name>
        <dbReference type="ChEBI" id="CHEBI:29035"/>
        <label>3</label>
    </ligand>
</feature>
<proteinExistence type="inferred from homology"/>
<dbReference type="Pfam" id="PF02787">
    <property type="entry name" value="CPSase_L_D3"/>
    <property type="match status" value="1"/>
</dbReference>
<feature type="binding site" evidence="19">
    <location>
        <position position="800"/>
    </location>
    <ligand>
        <name>ATP</name>
        <dbReference type="ChEBI" id="CHEBI:30616"/>
        <label>2</label>
    </ligand>
</feature>
<keyword evidence="11 19" id="KW-0067">ATP-binding</keyword>
<dbReference type="Gene3D" id="1.10.1030.10">
    <property type="entry name" value="Carbamoyl-phosphate synthetase, large subunit oligomerisation domain"/>
    <property type="match status" value="1"/>
</dbReference>
<dbReference type="FunFam" id="3.30.470.20:FF:000007">
    <property type="entry name" value="Carbamoyl-phosphate synthase large chain"/>
    <property type="match status" value="1"/>
</dbReference>
<dbReference type="EC" id="6.3.5.5" evidence="19"/>
<feature type="binding site" evidence="19">
    <location>
        <position position="316"/>
    </location>
    <ligand>
        <name>Mg(2+)</name>
        <dbReference type="ChEBI" id="CHEBI:18420"/>
        <label>2</label>
    </ligand>
</feature>
<dbReference type="InterPro" id="IPR011607">
    <property type="entry name" value="MGS-like_dom"/>
</dbReference>
<feature type="binding site" evidence="19">
    <location>
        <position position="727"/>
    </location>
    <ligand>
        <name>ATP</name>
        <dbReference type="ChEBI" id="CHEBI:30616"/>
        <label>2</label>
    </ligand>
</feature>
<feature type="binding site" evidence="19">
    <location>
        <position position="257"/>
    </location>
    <ligand>
        <name>ATP</name>
        <dbReference type="ChEBI" id="CHEBI:30616"/>
        <label>1</label>
    </ligand>
</feature>
<dbReference type="KEGG" id="min:Minf_1932"/>
<dbReference type="Pfam" id="PF02786">
    <property type="entry name" value="CPSase_L_D2"/>
    <property type="match status" value="2"/>
</dbReference>
<dbReference type="STRING" id="481448.Minf_1932"/>
<comment type="domain">
    <text evidence="19">The large subunit is composed of 2 ATP-grasp domains that are involved in binding the 2 ATP molecules needed for carbamoyl phosphate synthesis. The N-terminal ATP-grasp domain (referred to as the carboxyphosphate synthetic component) catalyzes the ATP-dependent phosphorylation of hydrogencarbonate to carboxyphosphate and the subsequent nucleophilic attack by ammonia to form a carbamate intermediate. The C-terminal ATP-grasp domain (referred to as the carbamoyl phosphate synthetic component) then catalyzes the phosphorylation of carbamate with the second ATP to form the end product carbamoyl phosphate. The reactive and unstable enzyme intermediates are sequentially channeled from one active site to the next through the interior of the protein over a distance of at least 96 A.</text>
</comment>
<accession>B3DY34</accession>
<dbReference type="GO" id="GO:0044205">
    <property type="term" value="P:'de novo' UMP biosynthetic process"/>
    <property type="evidence" value="ECO:0007669"/>
    <property type="project" value="UniProtKB-UniRule"/>
</dbReference>
<dbReference type="InterPro" id="IPR006275">
    <property type="entry name" value="CPSase_lsu"/>
</dbReference>
<evidence type="ECO:0000256" key="17">
    <source>
        <dbReference type="ARBA" id="ARBA00057223"/>
    </source>
</evidence>
<keyword evidence="8" id="KW-0479">Metal-binding</keyword>
<feature type="binding site" evidence="19">
    <location>
        <position position="799"/>
    </location>
    <ligand>
        <name>ATP</name>
        <dbReference type="ChEBI" id="CHEBI:30616"/>
        <label>2</label>
    </ligand>
</feature>
<feature type="binding site" evidence="19">
    <location>
        <position position="853"/>
    </location>
    <ligand>
        <name>Mg(2+)</name>
        <dbReference type="ChEBI" id="CHEBI:18420"/>
        <label>4</label>
    </ligand>
</feature>
<comment type="pathway">
    <text evidence="2 19">Pyrimidine metabolism; UMP biosynthesis via de novo pathway; (S)-dihydroorotate from bicarbonate: step 1/3.</text>
</comment>
<dbReference type="Proteomes" id="UP000009149">
    <property type="component" value="Chromosome"/>
</dbReference>
<dbReference type="HAMAP" id="MF_01210_A">
    <property type="entry name" value="CPSase_L_chain_A"/>
    <property type="match status" value="1"/>
</dbReference>
<feature type="binding site" evidence="19">
    <location>
        <position position="223"/>
    </location>
    <ligand>
        <name>ATP</name>
        <dbReference type="ChEBI" id="CHEBI:30616"/>
        <label>1</label>
    </ligand>
</feature>
<evidence type="ECO:0000313" key="23">
    <source>
        <dbReference type="Proteomes" id="UP000009149"/>
    </source>
</evidence>
<feature type="binding site" evidence="19">
    <location>
        <position position="258"/>
    </location>
    <ligand>
        <name>ATP</name>
        <dbReference type="ChEBI" id="CHEBI:30616"/>
        <label>1</label>
    </ligand>
</feature>
<evidence type="ECO:0000256" key="4">
    <source>
        <dbReference type="ARBA" id="ARBA00009799"/>
    </source>
</evidence>
<dbReference type="HAMAP" id="MF_01210_B">
    <property type="entry name" value="CPSase_L_chain_B"/>
    <property type="match status" value="1"/>
</dbReference>
<feature type="binding site" evidence="19">
    <location>
        <position position="230"/>
    </location>
    <ligand>
        <name>ATP</name>
        <dbReference type="ChEBI" id="CHEBI:30616"/>
        <label>1</label>
    </ligand>
</feature>
<feature type="binding site" evidence="19">
    <location>
        <position position="300"/>
    </location>
    <ligand>
        <name>Mg(2+)</name>
        <dbReference type="ChEBI" id="CHEBI:18420"/>
        <label>1</label>
    </ligand>
</feature>
<dbReference type="FunFam" id="3.40.50.20:FF:000001">
    <property type="entry name" value="Carbamoyl-phosphate synthase large chain"/>
    <property type="match status" value="1"/>
</dbReference>
<feature type="binding site" evidence="19">
    <location>
        <position position="855"/>
    </location>
    <ligand>
        <name>Mn(2+)</name>
        <dbReference type="ChEBI" id="CHEBI:29035"/>
        <label>4</label>
    </ligand>
</feature>
<reference evidence="22 23" key="1">
    <citation type="journal article" date="2008" name="Biol. Direct">
        <title>Complete genome sequence of the extremely acidophilic methanotroph isolate V4, Methylacidiphilum infernorum, a representative of the bacterial phylum Verrucomicrobia.</title>
        <authorList>
            <person name="Hou S."/>
            <person name="Makarova K.S."/>
            <person name="Saw J.H."/>
            <person name="Senin P."/>
            <person name="Ly B.V."/>
            <person name="Zhou Z."/>
            <person name="Ren Y."/>
            <person name="Wang J."/>
            <person name="Galperin M.Y."/>
            <person name="Omelchenko M.V."/>
            <person name="Wolf Y.I."/>
            <person name="Yutin N."/>
            <person name="Koonin E.V."/>
            <person name="Stott M.B."/>
            <person name="Mountain B.W."/>
            <person name="Crowe M.A."/>
            <person name="Smirnova A.V."/>
            <person name="Dunfield P.F."/>
            <person name="Feng L."/>
            <person name="Wang L."/>
            <person name="Alam M."/>
        </authorList>
    </citation>
    <scope>NUCLEOTIDE SEQUENCE [LARGE SCALE GENOMIC DNA]</scope>
    <source>
        <strain evidence="23">Isolate V4</strain>
    </source>
</reference>
<organism evidence="22 23">
    <name type="scientific">Methylacidiphilum infernorum (isolate V4)</name>
    <name type="common">Methylokorus infernorum (strain V4)</name>
    <dbReference type="NCBI Taxonomy" id="481448"/>
    <lineage>
        <taxon>Bacteria</taxon>
        <taxon>Pseudomonadati</taxon>
        <taxon>Verrucomicrobiota</taxon>
        <taxon>Methylacidiphilae</taxon>
        <taxon>Methylacidiphilales</taxon>
        <taxon>Methylacidiphilaceae</taxon>
        <taxon>Methylacidiphilum (ex Ratnadevi et al. 2023)</taxon>
    </lineage>
</organism>
<dbReference type="Gene3D" id="3.40.50.20">
    <property type="match status" value="2"/>
</dbReference>
<dbReference type="GO" id="GO:0006526">
    <property type="term" value="P:L-arginine biosynthetic process"/>
    <property type="evidence" value="ECO:0007669"/>
    <property type="project" value="UniProtKB-UniRule"/>
</dbReference>
<dbReference type="PROSITE" id="PS00867">
    <property type="entry name" value="CPSASE_2"/>
    <property type="match status" value="2"/>
</dbReference>
<feature type="binding site" evidence="19">
    <location>
        <position position="184"/>
    </location>
    <ligand>
        <name>ATP</name>
        <dbReference type="ChEBI" id="CHEBI:30616"/>
        <label>1</label>
    </ligand>
</feature>
<evidence type="ECO:0000259" key="21">
    <source>
        <dbReference type="PROSITE" id="PS51855"/>
    </source>
</evidence>
<feature type="binding site" evidence="19">
    <location>
        <position position="798"/>
    </location>
    <ligand>
        <name>ATP</name>
        <dbReference type="ChEBI" id="CHEBI:30616"/>
        <label>2</label>
    </ligand>
</feature>
<dbReference type="GO" id="GO:0005737">
    <property type="term" value="C:cytoplasm"/>
    <property type="evidence" value="ECO:0007669"/>
    <property type="project" value="TreeGrafter"/>
</dbReference>
<dbReference type="PROSITE" id="PS50975">
    <property type="entry name" value="ATP_GRASP"/>
    <property type="match status" value="2"/>
</dbReference>
<evidence type="ECO:0000256" key="8">
    <source>
        <dbReference type="ARBA" id="ARBA00022723"/>
    </source>
</evidence>
<dbReference type="Gene3D" id="3.30.470.20">
    <property type="entry name" value="ATP-grasp fold, B domain"/>
    <property type="match status" value="2"/>
</dbReference>
<dbReference type="Gene3D" id="3.40.50.1380">
    <property type="entry name" value="Methylglyoxal synthase-like domain"/>
    <property type="match status" value="1"/>
</dbReference>
<evidence type="ECO:0000256" key="19">
    <source>
        <dbReference type="HAMAP-Rule" id="MF_01210"/>
    </source>
</evidence>
<feature type="binding site" evidence="19">
    <location>
        <position position="768"/>
    </location>
    <ligand>
        <name>ATP</name>
        <dbReference type="ChEBI" id="CHEBI:30616"/>
        <label>2</label>
    </ligand>
</feature>
<dbReference type="Pfam" id="PF02142">
    <property type="entry name" value="MGS"/>
    <property type="match status" value="1"/>
</dbReference>
<dbReference type="InterPro" id="IPR011761">
    <property type="entry name" value="ATP-grasp"/>
</dbReference>
<name>B3DY34_METI4</name>
<evidence type="ECO:0000256" key="5">
    <source>
        <dbReference type="ARBA" id="ARBA00022571"/>
    </source>
</evidence>
<evidence type="ECO:0000256" key="11">
    <source>
        <dbReference type="ARBA" id="ARBA00022840"/>
    </source>
</evidence>
<dbReference type="UniPathway" id="UPA00068">
    <property type="reaction ID" value="UER00171"/>
</dbReference>
<dbReference type="InterPro" id="IPR036914">
    <property type="entry name" value="MGS-like_dom_sf"/>
</dbReference>
<evidence type="ECO:0000256" key="18">
    <source>
        <dbReference type="ARBA" id="ARBA00062056"/>
    </source>
</evidence>
<dbReference type="FunFam" id="3.40.50.20:FF:000002">
    <property type="entry name" value="Carbamoyl-phosphate synthase large chain"/>
    <property type="match status" value="1"/>
</dbReference>
<comment type="similarity">
    <text evidence="4 19">Belongs to the CarB family.</text>
</comment>
<dbReference type="GO" id="GO:0004088">
    <property type="term" value="F:carbamoyl-phosphate synthase (glutamine-hydrolyzing) activity"/>
    <property type="evidence" value="ECO:0007669"/>
    <property type="project" value="UniProtKB-UniRule"/>
</dbReference>
<keyword evidence="9 19" id="KW-0677">Repeat</keyword>
<dbReference type="SUPFAM" id="SSF52335">
    <property type="entry name" value="Methylglyoxal synthase-like"/>
    <property type="match status" value="1"/>
</dbReference>
<feature type="binding site" evidence="19">
    <location>
        <position position="300"/>
    </location>
    <ligand>
        <name>Mn(2+)</name>
        <dbReference type="ChEBI" id="CHEBI:29035"/>
        <label>1</label>
    </ligand>
</feature>
<keyword evidence="5 19" id="KW-0055">Arginine biosynthesis</keyword>
<dbReference type="InterPro" id="IPR036897">
    <property type="entry name" value="CarbamoylP_synth_lsu_oligo_sf"/>
</dbReference>
<feature type="binding site" evidence="19">
    <location>
        <position position="853"/>
    </location>
    <ligand>
        <name>Mn(2+)</name>
        <dbReference type="ChEBI" id="CHEBI:29035"/>
        <label>4</label>
    </ligand>
</feature>
<dbReference type="SUPFAM" id="SSF56059">
    <property type="entry name" value="Glutathione synthetase ATP-binding domain-like"/>
    <property type="match status" value="2"/>
</dbReference>
<feature type="binding site" evidence="19">
    <location>
        <position position="853"/>
    </location>
    <ligand>
        <name>Mn(2+)</name>
        <dbReference type="ChEBI" id="CHEBI:29035"/>
        <label>3</label>
    </ligand>
</feature>
<dbReference type="SUPFAM" id="SSF52440">
    <property type="entry name" value="PreATP-grasp domain"/>
    <property type="match status" value="2"/>
</dbReference>
<keyword evidence="14" id="KW-0464">Manganese</keyword>
<feature type="binding site" evidence="19">
    <location>
        <position position="314"/>
    </location>
    <ligand>
        <name>Mn(2+)</name>
        <dbReference type="ChEBI" id="CHEBI:29035"/>
        <label>2</label>
    </ligand>
</feature>
<dbReference type="InterPro" id="IPR016185">
    <property type="entry name" value="PreATP-grasp_dom_sf"/>
</dbReference>
<dbReference type="InterPro" id="IPR005483">
    <property type="entry name" value="CPSase_dom"/>
</dbReference>
<dbReference type="InterPro" id="IPR058047">
    <property type="entry name" value="CPSase_preATP-grasp"/>
</dbReference>
<evidence type="ECO:0000256" key="12">
    <source>
        <dbReference type="ARBA" id="ARBA00022842"/>
    </source>
</evidence>
<dbReference type="FunFam" id="1.10.1030.10:FF:000002">
    <property type="entry name" value="Carbamoyl-phosphate synthase large chain"/>
    <property type="match status" value="1"/>
</dbReference>
<dbReference type="PANTHER" id="PTHR11405">
    <property type="entry name" value="CARBAMOYLTRANSFERASE FAMILY MEMBER"/>
    <property type="match status" value="1"/>
</dbReference>
<dbReference type="SMART" id="SM01096">
    <property type="entry name" value="CPSase_L_D3"/>
    <property type="match status" value="1"/>
</dbReference>
<dbReference type="FunFam" id="3.30.470.20:FF:000013">
    <property type="entry name" value="Carbamoyl-phosphate synthase large chain"/>
    <property type="match status" value="1"/>
</dbReference>
<evidence type="ECO:0000256" key="10">
    <source>
        <dbReference type="ARBA" id="ARBA00022741"/>
    </source>
</evidence>
<dbReference type="eggNOG" id="COG0458">
    <property type="taxonomic scope" value="Bacteria"/>
</dbReference>
<feature type="domain" description="ATP-grasp" evidence="20">
    <location>
        <begin position="691"/>
        <end position="882"/>
    </location>
</feature>
<feature type="binding site" evidence="19">
    <location>
        <position position="773"/>
    </location>
    <ligand>
        <name>ATP</name>
        <dbReference type="ChEBI" id="CHEBI:30616"/>
        <label>2</label>
    </ligand>
</feature>
<dbReference type="CDD" id="cd01424">
    <property type="entry name" value="MGS_CPS_II"/>
    <property type="match status" value="1"/>
</dbReference>
<dbReference type="InterPro" id="IPR033937">
    <property type="entry name" value="MGS_CPS_CarB"/>
</dbReference>
<dbReference type="GO" id="GO:0046872">
    <property type="term" value="F:metal ion binding"/>
    <property type="evidence" value="ECO:0007669"/>
    <property type="project" value="UniProtKB-KW"/>
</dbReference>
<dbReference type="AlphaFoldDB" id="B3DY34"/>
<dbReference type="HOGENOM" id="CLU_000513_1_0_0"/>
<feature type="binding site" evidence="19">
    <location>
        <position position="300"/>
    </location>
    <ligand>
        <name>ATP</name>
        <dbReference type="ChEBI" id="CHEBI:30616"/>
        <label>1</label>
    </ligand>
</feature>
<dbReference type="GO" id="GO:0005524">
    <property type="term" value="F:ATP binding"/>
    <property type="evidence" value="ECO:0007669"/>
    <property type="project" value="UniProtKB-UniRule"/>
</dbReference>
<comment type="function">
    <text evidence="17 19">Large subunit of the glutamine-dependent carbamoyl phosphate synthetase (CPSase). CPSase catalyzes the formation of carbamoyl phosphate from the ammonia moiety of glutamine, carbonate, and phosphate donated by ATP, constituting the first step of 2 biosynthetic pathways, one leading to arginine and/or urea and the other to pyrimidine nucleotides. The large subunit (synthetase) binds the substrates ammonia (free or transferred from glutamine from the small subunit), hydrogencarbonate and ATP and carries out an ATP-coupled ligase reaction, activating hydrogencarbonate by forming carboxy phosphate which reacts with ammonia to form carbamoyl phosphate.</text>
</comment>
<feature type="binding site" evidence="19">
    <location>
        <position position="256"/>
    </location>
    <ligand>
        <name>ATP</name>
        <dbReference type="ChEBI" id="CHEBI:30616"/>
        <label>1</label>
    </ligand>
</feature>
<dbReference type="UniPathway" id="UPA00070">
    <property type="reaction ID" value="UER00115"/>
</dbReference>
<evidence type="ECO:0000256" key="7">
    <source>
        <dbReference type="ARBA" id="ARBA00022605"/>
    </source>
</evidence>
<dbReference type="EC" id="6.3.4.16" evidence="19"/>
<comment type="caution">
    <text evidence="19">Lacks conserved residue(s) required for the propagation of feature annotation.</text>
</comment>
<dbReference type="PROSITE" id="PS00866">
    <property type="entry name" value="CPSASE_1"/>
    <property type="match status" value="2"/>
</dbReference>
<evidence type="ECO:0000256" key="6">
    <source>
        <dbReference type="ARBA" id="ARBA00022598"/>
    </source>
</evidence>
<feature type="binding site" evidence="19">
    <location>
        <position position="853"/>
    </location>
    <ligand>
        <name>Mg(2+)</name>
        <dbReference type="ChEBI" id="CHEBI:18420"/>
        <label>3</label>
    </ligand>
</feature>
<keyword evidence="12" id="KW-0460">Magnesium</keyword>
<evidence type="ECO:0000256" key="1">
    <source>
        <dbReference type="ARBA" id="ARBA00001936"/>
    </source>
</evidence>
<dbReference type="InterPro" id="IPR005480">
    <property type="entry name" value="CPSase_lsu_oligo"/>
</dbReference>
<feature type="binding site" evidence="19">
    <location>
        <position position="314"/>
    </location>
    <ligand>
        <name>ATP</name>
        <dbReference type="ChEBI" id="CHEBI:30616"/>
        <label>1</label>
    </ligand>
</feature>
<dbReference type="SUPFAM" id="SSF48108">
    <property type="entry name" value="Carbamoyl phosphate synthetase, large subunit connection domain"/>
    <property type="match status" value="1"/>
</dbReference>
<dbReference type="GO" id="GO:0004087">
    <property type="term" value="F:carbamoyl-phosphate synthase (ammonia) activity"/>
    <property type="evidence" value="ECO:0007669"/>
    <property type="project" value="UniProtKB-EC"/>
</dbReference>
<dbReference type="NCBIfam" id="NF003671">
    <property type="entry name" value="PRK05294.1"/>
    <property type="match status" value="1"/>
</dbReference>
<feature type="binding site" evidence="19">
    <location>
        <position position="191"/>
    </location>
    <ligand>
        <name>ATP</name>
        <dbReference type="ChEBI" id="CHEBI:30616"/>
        <label>1</label>
    </ligand>
</feature>
<dbReference type="NCBIfam" id="TIGR01369">
    <property type="entry name" value="CPSaseII_lrg"/>
    <property type="match status" value="1"/>
</dbReference>
<keyword evidence="10 19" id="KW-0547">Nucleotide-binding</keyword>
<evidence type="ECO:0000256" key="9">
    <source>
        <dbReference type="ARBA" id="ARBA00022737"/>
    </source>
</evidence>
<dbReference type="InterPro" id="IPR005479">
    <property type="entry name" value="CPAse_ATP-bd"/>
</dbReference>
<comment type="catalytic activity">
    <reaction evidence="16 19">
        <text>hydrogencarbonate + L-glutamine + 2 ATP + H2O = carbamoyl phosphate + L-glutamate + 2 ADP + phosphate + 2 H(+)</text>
        <dbReference type="Rhea" id="RHEA:18633"/>
        <dbReference type="ChEBI" id="CHEBI:15377"/>
        <dbReference type="ChEBI" id="CHEBI:15378"/>
        <dbReference type="ChEBI" id="CHEBI:17544"/>
        <dbReference type="ChEBI" id="CHEBI:29985"/>
        <dbReference type="ChEBI" id="CHEBI:30616"/>
        <dbReference type="ChEBI" id="CHEBI:43474"/>
        <dbReference type="ChEBI" id="CHEBI:58228"/>
        <dbReference type="ChEBI" id="CHEBI:58359"/>
        <dbReference type="ChEBI" id="CHEBI:456216"/>
        <dbReference type="EC" id="6.3.5.5"/>
    </reaction>
</comment>
<dbReference type="NCBIfam" id="NF009455">
    <property type="entry name" value="PRK12815.1"/>
    <property type="match status" value="1"/>
</dbReference>
<dbReference type="SMART" id="SM00851">
    <property type="entry name" value="MGS"/>
    <property type="match status" value="1"/>
</dbReference>
<sequence length="1098" mass="121535">MDKKPWLYSPWKKTMGKRTDIESILVIGSGPIVIGQAAEFDYSGVQACKALKEDGYRVILINSNPATIMTDPEFSDKTYIEPITADILEKIIKEEKPDALLPTLGGQTALNMGVELAQRGILDALGIEMLGAKIEAIKKAEDRQLFKEEMIKVGLDIPRSGIARNMEEAREVAAQINQFPLIIRPAFTLGGQGGSIAYNREEFEAGVIRGLGVSPIGEILIEEGLLGWKEFEMEVMRDRKDSCVVICSIENMDPMGVHTGDSITVAPAQTLTDEEYQRMRDWAFTVIRQIGVETGGSNIQFAVDPKTGRMVVIEMNPRVSRSSALASKATGFPIAKIAAKLAVGYTLDEIANDITRKTLACFEPAIDYVVVKIPRFTFEKFPEADPTLSSSMKSVGEVMAIGRTFKESLQKALRSLEVGAHGLSGGTHGHDQILPLEQIRHFLLTPRAERIFYIRHAFRAGMDVETIASLSGIDPWFLSQIEELVQEEAILKQSKDPALLVEAKMNGFSDKQLAHFWNLPEEEIRALRKKENCLPTYRLVDTCAAEFEAYTPYYYSTYEPGISELEPKQDDPKIIILGAGPNRIGQGIEFDYCCVHALMALRQLGYKTIMINSNPETVSTDYDSSDFLFFEPLTAEDVIQVYEKTKAHGLIIQFGGQTPLNLAIPLKKAGVRILGTSVESIETAEDRRLFSQLVSKLGLRQPQSLIITGVQESLLAAKKIGFPLLLRPSYVLGGRAMHIVYTESDLVRFVEEAIEAAPEKPILVDHFLEDAIEVDIDCVSDGEDIFIGAILEHIELAGVHSGDSACVLPPFSLSENIKEEIRRTVFLLARELNVVGLMNVQFAVQKNNLYVLEVNPRASRTVPFISKSIGVPLAKLAAQVIMGKKLKELGYVGKEIVPAYYCVKEAVFPFDRFPGVDILLGPEMKSTGEVMGIDDDLGIAYAKTQIALNAPLPLKGKVFLSVRDQDKKEGVEIARSLVDLGFEIVATEGTARALNEAGVRCTKLYKLSEGRPNVLDMIKNGEISLVINTPSGSWARKDEIRIRTTSLYSKIPVMTTMAAARATVEAIKSLQSKEMHVKPLQHYHVELNYSRKKTDEKK</sequence>
<protein>
    <recommendedName>
        <fullName evidence="19">Carbamoyl phosphate synthase large chain</fullName>
        <ecNumber evidence="19">6.3.4.16</ecNumber>
        <ecNumber evidence="19">6.3.5.5</ecNumber>
    </recommendedName>
    <alternativeName>
        <fullName evidence="19">Carbamoyl phosphate synthetase ammonia chain</fullName>
    </alternativeName>
</protein>
<comment type="pathway">
    <text evidence="3 19">Amino-acid biosynthesis; L-arginine biosynthesis; carbamoyl phosphate from bicarbonate: step 1/1.</text>
</comment>
<feature type="binding site" evidence="19">
    <location>
        <position position="314"/>
    </location>
    <ligand>
        <name>Mg(2+)</name>
        <dbReference type="ChEBI" id="CHEBI:18420"/>
        <label>1</label>
    </ligand>
</feature>
<feature type="region of interest" description="Carboxyphosphate synthetic domain" evidence="19">
    <location>
        <begin position="1"/>
        <end position="417"/>
    </location>
</feature>
<comment type="cofactor">
    <cofactor evidence="1">
        <name>Mn(2+)</name>
        <dbReference type="ChEBI" id="CHEBI:29035"/>
    </cofactor>
</comment>
<evidence type="ECO:0000313" key="22">
    <source>
        <dbReference type="EMBL" id="ACD83986.1"/>
    </source>
</evidence>
<evidence type="ECO:0000256" key="14">
    <source>
        <dbReference type="ARBA" id="ARBA00023211"/>
    </source>
</evidence>
<evidence type="ECO:0000256" key="13">
    <source>
        <dbReference type="ARBA" id="ARBA00022975"/>
    </source>
</evidence>
<feature type="binding site" evidence="19">
    <location>
        <position position="314"/>
    </location>
    <ligand>
        <name>Mn(2+)</name>
        <dbReference type="ChEBI" id="CHEBI:29035"/>
        <label>1</label>
    </ligand>
</feature>
<feature type="binding site" evidence="19">
    <location>
        <position position="143"/>
    </location>
    <ligand>
        <name>ATP</name>
        <dbReference type="ChEBI" id="CHEBI:30616"/>
        <label>1</label>
    </ligand>
</feature>
<feature type="binding site" evidence="19">
    <location>
        <position position="801"/>
    </location>
    <ligand>
        <name>ATP</name>
        <dbReference type="ChEBI" id="CHEBI:30616"/>
        <label>2</label>
    </ligand>
</feature>
<comment type="catalytic activity">
    <reaction evidence="15 19">
        <text>hydrogencarbonate + NH4(+) + 2 ATP = carbamoyl phosphate + 2 ADP + phosphate + 2 H(+)</text>
        <dbReference type="Rhea" id="RHEA:18029"/>
        <dbReference type="ChEBI" id="CHEBI:15378"/>
        <dbReference type="ChEBI" id="CHEBI:17544"/>
        <dbReference type="ChEBI" id="CHEBI:28938"/>
        <dbReference type="ChEBI" id="CHEBI:30616"/>
        <dbReference type="ChEBI" id="CHEBI:43474"/>
        <dbReference type="ChEBI" id="CHEBI:58228"/>
        <dbReference type="ChEBI" id="CHEBI:456216"/>
        <dbReference type="EC" id="6.3.4.16"/>
    </reaction>
</comment>
<dbReference type="EMBL" id="CP000975">
    <property type="protein sequence ID" value="ACD83986.1"/>
    <property type="molecule type" value="Genomic_DNA"/>
</dbReference>
<feature type="binding site" evidence="19">
    <location>
        <position position="190"/>
    </location>
    <ligand>
        <name>ATP</name>
        <dbReference type="ChEBI" id="CHEBI:30616"/>
        <label>1</label>
    </ligand>
</feature>
<feature type="binding site" evidence="19">
    <location>
        <position position="766"/>
    </location>
    <ligand>
        <name>ATP</name>
        <dbReference type="ChEBI" id="CHEBI:30616"/>
        <label>2</label>
    </ligand>
</feature>
<dbReference type="PANTHER" id="PTHR11405:SF53">
    <property type="entry name" value="CARBAMOYL-PHOSPHATE SYNTHASE [AMMONIA], MITOCHONDRIAL"/>
    <property type="match status" value="1"/>
</dbReference>
<feature type="binding site" evidence="19">
    <location>
        <position position="316"/>
    </location>
    <ligand>
        <name>Mn(2+)</name>
        <dbReference type="ChEBI" id="CHEBI:29035"/>
        <label>2</label>
    </ligand>
</feature>
<evidence type="ECO:0000259" key="20">
    <source>
        <dbReference type="PROSITE" id="PS50975"/>
    </source>
</evidence>
<evidence type="ECO:0000256" key="15">
    <source>
        <dbReference type="ARBA" id="ARBA00047359"/>
    </source>
</evidence>
<feature type="region of interest" description="Allosteric domain" evidence="19">
    <location>
        <begin position="950"/>
        <end position="1098"/>
    </location>
</feature>
<evidence type="ECO:0000256" key="3">
    <source>
        <dbReference type="ARBA" id="ARBA00005077"/>
    </source>
</evidence>
<comment type="subunit">
    <text evidence="18 19">Composed of two chains; the small (or glutamine) chain promotes the hydrolysis of glutamine to ammonia, which is used by the large (or ammonia) chain to synthesize carbamoyl phosphate. Tetramer of heterodimers (alpha,beta)4.</text>
</comment>
<gene>
    <name evidence="19 22" type="primary">carB</name>
    <name evidence="22" type="ordered locus">Minf_1932</name>
</gene>
<evidence type="ECO:0000256" key="2">
    <source>
        <dbReference type="ARBA" id="ARBA00004812"/>
    </source>
</evidence>
<dbReference type="PRINTS" id="PR00098">
    <property type="entry name" value="CPSASE"/>
</dbReference>
<feature type="binding site" evidence="19">
    <location>
        <position position="853"/>
    </location>
    <ligand>
        <name>ATP</name>
        <dbReference type="ChEBI" id="CHEBI:30616"/>
        <label>2</label>
    </ligand>
</feature>
<feature type="domain" description="MGS-like" evidence="21">
    <location>
        <begin position="950"/>
        <end position="1090"/>
    </location>
</feature>
<dbReference type="PROSITE" id="PS51855">
    <property type="entry name" value="MGS"/>
    <property type="match status" value="1"/>
</dbReference>
<feature type="binding site" evidence="19">
    <location>
        <position position="225"/>
    </location>
    <ligand>
        <name>ATP</name>
        <dbReference type="ChEBI" id="CHEBI:30616"/>
        <label>1</label>
    </ligand>
</feature>
<keyword evidence="7 19" id="KW-0028">Amino-acid biosynthesis</keyword>
<dbReference type="Pfam" id="PF25596">
    <property type="entry name" value="CPSase_L_D1"/>
    <property type="match status" value="2"/>
</dbReference>
<feature type="domain" description="ATP-grasp" evidence="20">
    <location>
        <begin position="147"/>
        <end position="343"/>
    </location>
</feature>
<feature type="binding site" evidence="19">
    <location>
        <position position="841"/>
    </location>
    <ligand>
        <name>ATP</name>
        <dbReference type="ChEBI" id="CHEBI:30616"/>
        <label>2</label>
    </ligand>
</feature>
<feature type="binding site" evidence="19">
    <location>
        <position position="855"/>
    </location>
    <ligand>
        <name>Mg(2+)</name>
        <dbReference type="ChEBI" id="CHEBI:18420"/>
        <label>4</label>
    </ligand>
</feature>
<keyword evidence="6 19" id="KW-0436">Ligase</keyword>
<feature type="binding site" evidence="19">
    <location>
        <position position="314"/>
    </location>
    <ligand>
        <name>Mg(2+)</name>
        <dbReference type="ChEBI" id="CHEBI:18420"/>
        <label>2</label>
    </ligand>
</feature>
<keyword evidence="13 19" id="KW-0665">Pyrimidine biosynthesis</keyword>
<evidence type="ECO:0000256" key="16">
    <source>
        <dbReference type="ARBA" id="ARBA00048816"/>
    </source>
</evidence>
<dbReference type="GO" id="GO:0006541">
    <property type="term" value="P:glutamine metabolic process"/>
    <property type="evidence" value="ECO:0007669"/>
    <property type="project" value="TreeGrafter"/>
</dbReference>
<feature type="binding site" evidence="19">
    <location>
        <position position="841"/>
    </location>
    <ligand>
        <name>Mg(2+)</name>
        <dbReference type="ChEBI" id="CHEBI:18420"/>
        <label>3</label>
    </ligand>
</feature>
<comment type="cofactor">
    <cofactor evidence="19">
        <name>Mg(2+)</name>
        <dbReference type="ChEBI" id="CHEBI:18420"/>
    </cofactor>
    <cofactor evidence="19">
        <name>Mn(2+)</name>
        <dbReference type="ChEBI" id="CHEBI:29035"/>
    </cofactor>
    <text evidence="19">Binds 4 Mg(2+) or Mn(2+) ions per subunit.</text>
</comment>